<evidence type="ECO:0000313" key="2">
    <source>
        <dbReference type="Proteomes" id="UP000644660"/>
    </source>
</evidence>
<proteinExistence type="predicted"/>
<dbReference type="GO" id="GO:0005968">
    <property type="term" value="C:Rab-protein geranylgeranyltransferase complex"/>
    <property type="evidence" value="ECO:0007669"/>
    <property type="project" value="TreeGrafter"/>
</dbReference>
<comment type="caution">
    <text evidence="1">The sequence shown here is derived from an EMBL/GenBank/DDBJ whole genome shotgun (WGS) entry which is preliminary data.</text>
</comment>
<accession>A0A8H2ZJC8</accession>
<reference evidence="1 2" key="1">
    <citation type="submission" date="2020-05" db="EMBL/GenBank/DDBJ databases">
        <authorList>
            <person name="Casaregola S."/>
            <person name="Devillers H."/>
            <person name="Grondin C."/>
        </authorList>
    </citation>
    <scope>NUCLEOTIDE SEQUENCE [LARGE SCALE GENOMIC DNA]</scope>
    <source>
        <strain evidence="1 2">CLIB 1767</strain>
    </source>
</reference>
<organism evidence="1 2">
    <name type="scientific">Maudiozyma barnettii</name>
    <dbReference type="NCBI Taxonomy" id="61262"/>
    <lineage>
        <taxon>Eukaryota</taxon>
        <taxon>Fungi</taxon>
        <taxon>Dikarya</taxon>
        <taxon>Ascomycota</taxon>
        <taxon>Saccharomycotina</taxon>
        <taxon>Saccharomycetes</taxon>
        <taxon>Saccharomycetales</taxon>
        <taxon>Saccharomycetaceae</taxon>
        <taxon>Maudiozyma</taxon>
    </lineage>
</organism>
<dbReference type="OrthoDB" id="5358702at2759"/>
<name>A0A8H2ZJC8_9SACH</name>
<dbReference type="PANTHER" id="PTHR11129:SF8">
    <property type="entry name" value="PROTEIN ECM9"/>
    <property type="match status" value="1"/>
</dbReference>
<evidence type="ECO:0008006" key="3">
    <source>
        <dbReference type="Google" id="ProtNLM"/>
    </source>
</evidence>
<sequence>MDGPSLPYCKNLYDYLTRWEDGSSFKLEFSPDQPGFEDQLFFLNKDTQNQTIELVCFKSTYLKVFTESHKYFNQYLGDTNEQSIDWNVYYMTIGYLLTTPENKMLLNLHEDCVLKLLSHSTDKKDFLTRELLMIQSLLTSTRNSLNKSSSLWYWYRKLYILIKQHTSILEETLSKLWISTFKNSAELHKCNYYCWNTARWFFDIVPSLKVKTDIFEMTKDFCFKHVSDCSSWDTLGYITSQHLENNMFNFTNYEFLLRRYKLDGNVKVYTDTINLSTPIALDLGVESIVRDLILYVDSLSVKDWTVFLCLSRIMNSSKIVLADHIRRYWLDQISKFEDQQGIISFKNMNPIIPLSKRDDLTISNLFLHYGWKKRFLETI</sequence>
<gene>
    <name evidence="1" type="ORF">KABA2_09S03740</name>
</gene>
<dbReference type="Proteomes" id="UP000644660">
    <property type="component" value="Unassembled WGS sequence"/>
</dbReference>
<dbReference type="GeneID" id="64859473"/>
<dbReference type="PANTHER" id="PTHR11129">
    <property type="entry name" value="PROTEIN FARNESYLTRANSFERASE ALPHA SUBUNIT/RAB GERANYLGERANYL TRANSFERASE ALPHA SUBUNIT"/>
    <property type="match status" value="1"/>
</dbReference>
<keyword evidence="2" id="KW-1185">Reference proteome</keyword>
<dbReference type="EMBL" id="CAEFZW010000009">
    <property type="protein sequence ID" value="CAB4256397.1"/>
    <property type="molecule type" value="Genomic_DNA"/>
</dbReference>
<dbReference type="AlphaFoldDB" id="A0A8H2ZJC8"/>
<protein>
    <recommendedName>
        <fullName evidence="3">Protein ECM9</fullName>
    </recommendedName>
</protein>
<dbReference type="SUPFAM" id="SSF48439">
    <property type="entry name" value="Protein prenylyltransferase"/>
    <property type="match status" value="1"/>
</dbReference>
<dbReference type="RefSeq" id="XP_041408241.1">
    <property type="nucleotide sequence ID" value="XM_041552307.1"/>
</dbReference>
<dbReference type="GO" id="GO:0004663">
    <property type="term" value="F:Rab geranylgeranyltransferase activity"/>
    <property type="evidence" value="ECO:0007669"/>
    <property type="project" value="TreeGrafter"/>
</dbReference>
<evidence type="ECO:0000313" key="1">
    <source>
        <dbReference type="EMBL" id="CAB4256397.1"/>
    </source>
</evidence>